<dbReference type="RefSeq" id="WP_205363625.1">
    <property type="nucleotide sequence ID" value="NZ_JADKYB010000030.1"/>
</dbReference>
<organism evidence="1 2">
    <name type="scientific">Actinacidiphila acididurans</name>
    <dbReference type="NCBI Taxonomy" id="2784346"/>
    <lineage>
        <taxon>Bacteria</taxon>
        <taxon>Bacillati</taxon>
        <taxon>Actinomycetota</taxon>
        <taxon>Actinomycetes</taxon>
        <taxon>Kitasatosporales</taxon>
        <taxon>Streptomycetaceae</taxon>
        <taxon>Actinacidiphila</taxon>
    </lineage>
</organism>
<evidence type="ECO:0000313" key="1">
    <source>
        <dbReference type="EMBL" id="MBM9510017.1"/>
    </source>
</evidence>
<evidence type="ECO:0000313" key="2">
    <source>
        <dbReference type="Proteomes" id="UP000749040"/>
    </source>
</evidence>
<protein>
    <submittedName>
        <fullName evidence="1">Uncharacterized protein</fullName>
    </submittedName>
</protein>
<dbReference type="Proteomes" id="UP000749040">
    <property type="component" value="Unassembled WGS sequence"/>
</dbReference>
<gene>
    <name evidence="1" type="ORF">ITX44_36770</name>
</gene>
<accession>A0ABS2U340</accession>
<reference evidence="1 2" key="1">
    <citation type="submission" date="2021-01" db="EMBL/GenBank/DDBJ databases">
        <title>Streptomyces acididurans sp. nov., isolated from a peat swamp forest soil.</title>
        <authorList>
            <person name="Chantavorakit T."/>
            <person name="Duangmal K."/>
        </authorList>
    </citation>
    <scope>NUCLEOTIDE SEQUENCE [LARGE SCALE GENOMIC DNA]</scope>
    <source>
        <strain evidence="1 2">KK5PA1</strain>
    </source>
</reference>
<proteinExistence type="predicted"/>
<keyword evidence="2" id="KW-1185">Reference proteome</keyword>
<dbReference type="EMBL" id="JADKYB010000030">
    <property type="protein sequence ID" value="MBM9510017.1"/>
    <property type="molecule type" value="Genomic_DNA"/>
</dbReference>
<comment type="caution">
    <text evidence="1">The sequence shown here is derived from an EMBL/GenBank/DDBJ whole genome shotgun (WGS) entry which is preliminary data.</text>
</comment>
<sequence>MPLPTKHAALLALLPDVAEVPDVLTQAGRPDLAGPIGKVIAYAEEQAKRNARQNEVRHGRTPAQALRVSLAFAEHVRAHALEDVEGDEDKAGKRISAIVRDSLADFVAGDWTPPAPQRVRRGTGTTKTTIAVRVPADLWQQAGDLGKDEGQIAARGFRITAERVAILALEQTYGLPAEEQSSTTA</sequence>
<name>A0ABS2U340_9ACTN</name>